<gene>
    <name evidence="1" type="ORF">CMC5_081790</name>
</gene>
<dbReference type="NCBIfam" id="TIGR03795">
    <property type="entry name" value="RNP_Burkhold"/>
    <property type="match status" value="1"/>
</dbReference>
<dbReference type="RefSeq" id="WP_050435345.1">
    <property type="nucleotide sequence ID" value="NZ_CP012159.1"/>
</dbReference>
<dbReference type="EMBL" id="CP012159">
    <property type="protein sequence ID" value="AKT43942.1"/>
    <property type="molecule type" value="Genomic_DNA"/>
</dbReference>
<evidence type="ECO:0000313" key="2">
    <source>
        <dbReference type="Proteomes" id="UP000067626"/>
    </source>
</evidence>
<dbReference type="KEGG" id="ccro:CMC5_081790"/>
<dbReference type="SUPFAM" id="SSF56209">
    <property type="entry name" value="Nitrile hydratase alpha chain"/>
    <property type="match status" value="2"/>
</dbReference>
<dbReference type="InterPro" id="IPR036648">
    <property type="entry name" value="CN_Hdrase_a/SCN_Hdrase_g_sf"/>
</dbReference>
<keyword evidence="2" id="KW-1185">Reference proteome</keyword>
<name>A0A0K1ETF8_CHOCO</name>
<dbReference type="GO" id="GO:0046914">
    <property type="term" value="F:transition metal ion binding"/>
    <property type="evidence" value="ECO:0007669"/>
    <property type="project" value="InterPro"/>
</dbReference>
<evidence type="ECO:0000313" key="1">
    <source>
        <dbReference type="EMBL" id="AKT43942.1"/>
    </source>
</evidence>
<dbReference type="GO" id="GO:0003824">
    <property type="term" value="F:catalytic activity"/>
    <property type="evidence" value="ECO:0007669"/>
    <property type="project" value="InterPro"/>
</dbReference>
<accession>A0A0K1ETF8</accession>
<sequence length="252" mass="28103">MSDRSKKGDDRDDLTELKEWHYLWIEAVARTWADPAFKKDLMANPGKYLDPENTLGGQVILTLKEGTPKDAWRGSFWILPYTELTLTIPQAPGKTAQWGFAMAVYETQIAGIGPHLLPGSPPGKPHHGTQFDSTGENIIVALDQMVRWIHVWPKAVARSWKDDVFKGQFLKDATLALWNAFNFQFPGGVLLRVEEAPKGVGKWNERTQTWDIPPIRLTMILPPKPDPGAEQAIALAAYAGSGRSHPFTLCCC</sequence>
<dbReference type="AlphaFoldDB" id="A0A0K1ETF8"/>
<protein>
    <submittedName>
        <fullName evidence="1">Uncharacterized protein</fullName>
    </submittedName>
</protein>
<proteinExistence type="predicted"/>
<dbReference type="Proteomes" id="UP000067626">
    <property type="component" value="Chromosome"/>
</dbReference>
<organism evidence="1 2">
    <name type="scientific">Chondromyces crocatus</name>
    <dbReference type="NCBI Taxonomy" id="52"/>
    <lineage>
        <taxon>Bacteria</taxon>
        <taxon>Pseudomonadati</taxon>
        <taxon>Myxococcota</taxon>
        <taxon>Polyangia</taxon>
        <taxon>Polyangiales</taxon>
        <taxon>Polyangiaceae</taxon>
        <taxon>Chondromyces</taxon>
    </lineage>
</organism>
<reference evidence="1 2" key="1">
    <citation type="submission" date="2015-07" db="EMBL/GenBank/DDBJ databases">
        <title>Genome analysis of myxobacterium Chondromyces crocatus Cm c5 reveals a high potential for natural compound synthesis and the genetic basis for the loss of fruiting body formation.</title>
        <authorList>
            <person name="Zaburannyi N."/>
            <person name="Bunk B."/>
            <person name="Maier J."/>
            <person name="Overmann J."/>
            <person name="Mueller R."/>
        </authorList>
    </citation>
    <scope>NUCLEOTIDE SEQUENCE [LARGE SCALE GENOMIC DNA]</scope>
    <source>
        <strain evidence="1 2">Cm c5</strain>
    </source>
</reference>
<dbReference type="STRING" id="52.CMC5_081790"/>
<dbReference type="InterPro" id="IPR022261">
    <property type="entry name" value="RNP_Burkhold"/>
</dbReference>